<gene>
    <name evidence="1" type="ORF">BJ085DRAFT_4614</name>
</gene>
<dbReference type="Proteomes" id="UP000268162">
    <property type="component" value="Unassembled WGS sequence"/>
</dbReference>
<dbReference type="PANTHER" id="PTHR13593">
    <property type="match status" value="1"/>
</dbReference>
<dbReference type="AlphaFoldDB" id="A0A4P9ZUV8"/>
<dbReference type="InterPro" id="IPR051057">
    <property type="entry name" value="PI-PLC_domain"/>
</dbReference>
<dbReference type="SUPFAM" id="SSF51695">
    <property type="entry name" value="PLC-like phosphodiesterases"/>
    <property type="match status" value="1"/>
</dbReference>
<dbReference type="Pfam" id="PF26146">
    <property type="entry name" value="PI-PLC_X"/>
    <property type="match status" value="1"/>
</dbReference>
<evidence type="ECO:0000313" key="1">
    <source>
        <dbReference type="EMBL" id="RKP37343.1"/>
    </source>
</evidence>
<feature type="non-terminal residue" evidence="1">
    <location>
        <position position="1"/>
    </location>
</feature>
<feature type="non-terminal residue" evidence="1">
    <location>
        <position position="164"/>
    </location>
</feature>
<evidence type="ECO:0000313" key="2">
    <source>
        <dbReference type="Proteomes" id="UP000268162"/>
    </source>
</evidence>
<sequence>LCMGHALLCDRPYNQITLAATHVSHAVRKNEKAIGTQDKDIPTQLKDGIRGFFLEVHPSPTEAASAQLCFISCTVNDGGTLGQTLQVLANFLANNPRELVTIVLDNPGGVETAAITKDFVAAGLDTLSATGPALGDWQTAGQLLDAGKQAVIIAQANVKAPPAW</sequence>
<dbReference type="GO" id="GO:0008081">
    <property type="term" value="F:phosphoric diester hydrolase activity"/>
    <property type="evidence" value="ECO:0007669"/>
    <property type="project" value="InterPro"/>
</dbReference>
<dbReference type="GO" id="GO:0006629">
    <property type="term" value="P:lipid metabolic process"/>
    <property type="evidence" value="ECO:0007669"/>
    <property type="project" value="InterPro"/>
</dbReference>
<dbReference type="Gene3D" id="3.20.20.190">
    <property type="entry name" value="Phosphatidylinositol (PI) phosphodiesterase"/>
    <property type="match status" value="1"/>
</dbReference>
<dbReference type="STRING" id="215637.A0A4P9ZUV8"/>
<dbReference type="EMBL" id="ML002507">
    <property type="protein sequence ID" value="RKP37343.1"/>
    <property type="molecule type" value="Genomic_DNA"/>
</dbReference>
<protein>
    <submittedName>
        <fullName evidence="1">PLC-like phosphodiesterase</fullName>
    </submittedName>
</protein>
<reference evidence="2" key="1">
    <citation type="journal article" date="2018" name="Nat. Microbiol.">
        <title>Leveraging single-cell genomics to expand the fungal tree of life.</title>
        <authorList>
            <person name="Ahrendt S.R."/>
            <person name="Quandt C.A."/>
            <person name="Ciobanu D."/>
            <person name="Clum A."/>
            <person name="Salamov A."/>
            <person name="Andreopoulos B."/>
            <person name="Cheng J.F."/>
            <person name="Woyke T."/>
            <person name="Pelin A."/>
            <person name="Henrissat B."/>
            <person name="Reynolds N.K."/>
            <person name="Benny G.L."/>
            <person name="Smith M.E."/>
            <person name="James T.Y."/>
            <person name="Grigoriev I.V."/>
        </authorList>
    </citation>
    <scope>NUCLEOTIDE SEQUENCE [LARGE SCALE GENOMIC DNA]</scope>
    <source>
        <strain evidence="2">RSA 468</strain>
    </source>
</reference>
<proteinExistence type="predicted"/>
<organism evidence="1 2">
    <name type="scientific">Dimargaris cristalligena</name>
    <dbReference type="NCBI Taxonomy" id="215637"/>
    <lineage>
        <taxon>Eukaryota</taxon>
        <taxon>Fungi</taxon>
        <taxon>Fungi incertae sedis</taxon>
        <taxon>Zoopagomycota</taxon>
        <taxon>Kickxellomycotina</taxon>
        <taxon>Dimargaritomycetes</taxon>
        <taxon>Dimargaritales</taxon>
        <taxon>Dimargaritaceae</taxon>
        <taxon>Dimargaris</taxon>
    </lineage>
</organism>
<name>A0A4P9ZUV8_9FUNG</name>
<keyword evidence="2" id="KW-1185">Reference proteome</keyword>
<accession>A0A4P9ZUV8</accession>
<dbReference type="InterPro" id="IPR017946">
    <property type="entry name" value="PLC-like_Pdiesterase_TIM-brl"/>
</dbReference>
<dbReference type="PANTHER" id="PTHR13593:SF140">
    <property type="entry name" value="PLC-LIKE PHOSPHODIESTERASE"/>
    <property type="match status" value="1"/>
</dbReference>